<evidence type="ECO:0000259" key="1">
    <source>
        <dbReference type="Pfam" id="PF10057"/>
    </source>
</evidence>
<organism evidence="2 3">
    <name type="scientific">Alicyclobacillus dauci</name>
    <dbReference type="NCBI Taxonomy" id="1475485"/>
    <lineage>
        <taxon>Bacteria</taxon>
        <taxon>Bacillati</taxon>
        <taxon>Bacillota</taxon>
        <taxon>Bacilli</taxon>
        <taxon>Bacillales</taxon>
        <taxon>Alicyclobacillaceae</taxon>
        <taxon>Alicyclobacillus</taxon>
    </lineage>
</organism>
<dbReference type="InterPro" id="IPR018745">
    <property type="entry name" value="MpsC"/>
</dbReference>
<protein>
    <submittedName>
        <fullName evidence="2">DUF2294 domain-containing protein</fullName>
    </submittedName>
</protein>
<feature type="domain" description="Na+-translocating membrane potential-generating system MpsC" evidence="1">
    <location>
        <begin position="7"/>
        <end position="113"/>
    </location>
</feature>
<accession>A0ABY6Z5X6</accession>
<evidence type="ECO:0000313" key="3">
    <source>
        <dbReference type="Proteomes" id="UP001164803"/>
    </source>
</evidence>
<dbReference type="RefSeq" id="WP_268045870.1">
    <property type="nucleotide sequence ID" value="NZ_CP104064.1"/>
</dbReference>
<dbReference type="Pfam" id="PF10057">
    <property type="entry name" value="MpsC"/>
    <property type="match status" value="1"/>
</dbReference>
<dbReference type="Proteomes" id="UP001164803">
    <property type="component" value="Chromosome"/>
</dbReference>
<proteinExistence type="predicted"/>
<reference evidence="2" key="1">
    <citation type="submission" date="2022-08" db="EMBL/GenBank/DDBJ databases">
        <title>Alicyclobacillus dauci DSM2870, complete genome.</title>
        <authorList>
            <person name="Wang Q."/>
            <person name="Cai R."/>
            <person name="Wang Z."/>
        </authorList>
    </citation>
    <scope>NUCLEOTIDE SEQUENCE</scope>
    <source>
        <strain evidence="2">DSM 28700</strain>
    </source>
</reference>
<dbReference type="EMBL" id="CP104064">
    <property type="protein sequence ID" value="WAH38303.1"/>
    <property type="molecule type" value="Genomic_DNA"/>
</dbReference>
<gene>
    <name evidence="2" type="ORF">NZD86_07415</name>
</gene>
<name>A0ABY6Z5X6_9BACL</name>
<sequence>MGQRIRSIEGAINEAVLKFQTEIVGRGPESIRTMILKDMVIVRMKGSLSKEESYLVKHDRGRSLVKQVRQVLREQFSEEMEGIIERETGYKVVSSHSDISTKTGERIEIFILDHEFSLNE</sequence>
<evidence type="ECO:0000313" key="2">
    <source>
        <dbReference type="EMBL" id="WAH38303.1"/>
    </source>
</evidence>
<keyword evidence="3" id="KW-1185">Reference proteome</keyword>